<dbReference type="Pfam" id="PF13881">
    <property type="entry name" value="Rad60-SLD_2"/>
    <property type="match status" value="1"/>
</dbReference>
<evidence type="ECO:0000256" key="1">
    <source>
        <dbReference type="SAM" id="MobiDB-lite"/>
    </source>
</evidence>
<dbReference type="AlphaFoldDB" id="A0A3D8Q5X2"/>
<dbReference type="InterPro" id="IPR015496">
    <property type="entry name" value="Ubiquilin"/>
</dbReference>
<evidence type="ECO:0000259" key="2">
    <source>
        <dbReference type="PROSITE" id="PS50053"/>
    </source>
</evidence>
<feature type="domain" description="Ubiquitin-like" evidence="2">
    <location>
        <begin position="29"/>
        <end position="100"/>
    </location>
</feature>
<dbReference type="GO" id="GO:0006511">
    <property type="term" value="P:ubiquitin-dependent protein catabolic process"/>
    <property type="evidence" value="ECO:0007669"/>
    <property type="project" value="TreeGrafter"/>
</dbReference>
<gene>
    <name evidence="3" type="ORF">BP5796_12663</name>
</gene>
<accession>A0A3D8Q5X2</accession>
<dbReference type="PROSITE" id="PS50053">
    <property type="entry name" value="UBIQUITIN_2"/>
    <property type="match status" value="5"/>
</dbReference>
<feature type="domain" description="Ubiquitin-like" evidence="2">
    <location>
        <begin position="273"/>
        <end position="344"/>
    </location>
</feature>
<sequence>MYSQSICATTKAGASPRRPALSPADCPKMKVFVRDMKGRQMEIEFDKTSRASDLKEIIYKTWQLKSDSYRTIYSGKELTGGAILSHYGVKNGATIHIIMETTQLSAGHISVPVKLPDGSIITAGVGEKASVVDLKGAIERTSGIDISNQRLLIHGRVLPSQATSNISWYGVGHSSIVELQVIDGHPYTIYVEQPDRNTSYTLLVLCSDSVERLKALVEKRNGIPTSRLRLSLNEKILRDEDILADCFIDANCKLKLEILPPKIMDSVATDREIGIVLDFPEGERDIISVPDSSTILKIKEKISEHKQYLPAQIEIRSRGRQLQDHETLHSYGLGHGKILTVHFEGAKQFELFFQLPDGTAPAGLVVPINTTVADVKSKILLNWAAKLPTNKSEFNITLLGDILEDDSCLDSYDIKKWSRLVVEIKQPNPTDDMEMYDLTEESDPLDARDESQHNEIQPETPSGESEELPSSSDVSSSDDARLTATPEILLCNSNMNSEGMHLLVDQTTELSGDIWKLLRPQLPESFRWDIEYGQSCWTCTPSHKIPRDEIPLTIAGYPVVIPVAYSYPFSGAVSPPPDPLSQVIDPRAPIEIQTIAKIFKKFPEASGFYLLLNGLLQLLVPDDFNYDWAYSHRPNVFGGLKVCYINQTLACTAGQDPRVQRPATPTAARTSSSRNQAQPASAQRVPNVRSRIELESIVESRPKNLKSQTQYHGRIGVKTIKDGKIYMTMSSHVITESLLAKNRGPFLRRLFRTSRSTLNENWHKDVDICIQGAKIGTVRKTFDTDAEEYPTGFSHDVSIVRPLDDRDTHQIVSPIRGLGWLSRSSWDNLRRTPSNLHILIHNGTSEAKTLPSFTHSECLIVGKGILLNRQKLSAYEDDAQLRRRVRDEDVKIWKSLVSQSILYRVYPDFPVPGGQSGLALYSNGKRSDGTDGPGVVGFQSFVQRSGNVQTYEMEGRDLEARLKRGLVAFYGAFQIPKELEKDHVIL</sequence>
<dbReference type="InterPro" id="IPR029071">
    <property type="entry name" value="Ubiquitin-like_domsf"/>
</dbReference>
<evidence type="ECO:0000313" key="4">
    <source>
        <dbReference type="Proteomes" id="UP000256328"/>
    </source>
</evidence>
<name>A0A3D8Q5X2_9HELO</name>
<dbReference type="InterPro" id="IPR000626">
    <property type="entry name" value="Ubiquitin-like_dom"/>
</dbReference>
<evidence type="ECO:0000313" key="3">
    <source>
        <dbReference type="EMBL" id="RDW57213.1"/>
    </source>
</evidence>
<dbReference type="Proteomes" id="UP000256328">
    <property type="component" value="Unassembled WGS sequence"/>
</dbReference>
<feature type="domain" description="Ubiquitin-like" evidence="2">
    <location>
        <begin position="187"/>
        <end position="256"/>
    </location>
</feature>
<organism evidence="3 4">
    <name type="scientific">Coleophoma crateriformis</name>
    <dbReference type="NCBI Taxonomy" id="565419"/>
    <lineage>
        <taxon>Eukaryota</taxon>
        <taxon>Fungi</taxon>
        <taxon>Dikarya</taxon>
        <taxon>Ascomycota</taxon>
        <taxon>Pezizomycotina</taxon>
        <taxon>Leotiomycetes</taxon>
        <taxon>Helotiales</taxon>
        <taxon>Dermateaceae</taxon>
        <taxon>Coleophoma</taxon>
    </lineage>
</organism>
<feature type="domain" description="Ubiquitin-like" evidence="2">
    <location>
        <begin position="349"/>
        <end position="429"/>
    </location>
</feature>
<keyword evidence="4" id="KW-1185">Reference proteome</keyword>
<feature type="compositionally biased region" description="Low complexity" evidence="1">
    <location>
        <begin position="458"/>
        <end position="477"/>
    </location>
</feature>
<feature type="compositionally biased region" description="Polar residues" evidence="1">
    <location>
        <begin position="667"/>
        <end position="681"/>
    </location>
</feature>
<protein>
    <recommendedName>
        <fullName evidence="2">Ubiquitin-like domain-containing protein</fullName>
    </recommendedName>
</protein>
<dbReference type="Pfam" id="PF00240">
    <property type="entry name" value="ubiquitin"/>
    <property type="match status" value="4"/>
</dbReference>
<feature type="region of interest" description="Disordered" evidence="1">
    <location>
        <begin position="655"/>
        <end position="686"/>
    </location>
</feature>
<feature type="region of interest" description="Disordered" evidence="1">
    <location>
        <begin position="1"/>
        <end position="21"/>
    </location>
</feature>
<reference evidence="3 4" key="1">
    <citation type="journal article" date="2018" name="IMA Fungus">
        <title>IMA Genome-F 9: Draft genome sequence of Annulohypoxylon stygium, Aspergillus mulundensis, Berkeleyomyces basicola (syn. Thielaviopsis basicola), Ceratocystis smalleyi, two Cercospora beticola strains, Coleophoma cylindrospora, Fusarium fracticaudum, Phialophora cf. hyalina, and Morchella septimelata.</title>
        <authorList>
            <person name="Wingfield B.D."/>
            <person name="Bills G.F."/>
            <person name="Dong Y."/>
            <person name="Huang W."/>
            <person name="Nel W.J."/>
            <person name="Swalarsk-Parry B.S."/>
            <person name="Vaghefi N."/>
            <person name="Wilken P.M."/>
            <person name="An Z."/>
            <person name="de Beer Z.W."/>
            <person name="De Vos L."/>
            <person name="Chen L."/>
            <person name="Duong T.A."/>
            <person name="Gao Y."/>
            <person name="Hammerbacher A."/>
            <person name="Kikkert J.R."/>
            <person name="Li Y."/>
            <person name="Li H."/>
            <person name="Li K."/>
            <person name="Li Q."/>
            <person name="Liu X."/>
            <person name="Ma X."/>
            <person name="Naidoo K."/>
            <person name="Pethybridge S.J."/>
            <person name="Sun J."/>
            <person name="Steenkamp E.T."/>
            <person name="van der Nest M.A."/>
            <person name="van Wyk S."/>
            <person name="Wingfield M.J."/>
            <person name="Xiong C."/>
            <person name="Yue Q."/>
            <person name="Zhang X."/>
        </authorList>
    </citation>
    <scope>NUCLEOTIDE SEQUENCE [LARGE SCALE GENOMIC DNA]</scope>
    <source>
        <strain evidence="3 4">BP5796</strain>
    </source>
</reference>
<dbReference type="PANTHER" id="PTHR10677:SF3">
    <property type="entry name" value="FI07626P-RELATED"/>
    <property type="match status" value="1"/>
</dbReference>
<dbReference type="GO" id="GO:0005829">
    <property type="term" value="C:cytosol"/>
    <property type="evidence" value="ECO:0007669"/>
    <property type="project" value="TreeGrafter"/>
</dbReference>
<proteinExistence type="predicted"/>
<dbReference type="PANTHER" id="PTHR10677">
    <property type="entry name" value="UBIQUILIN"/>
    <property type="match status" value="1"/>
</dbReference>
<dbReference type="Gene3D" id="3.10.20.90">
    <property type="entry name" value="Phosphatidylinositol 3-kinase Catalytic Subunit, Chain A, domain 1"/>
    <property type="match status" value="5"/>
</dbReference>
<dbReference type="OrthoDB" id="5384519at2759"/>
<feature type="region of interest" description="Disordered" evidence="1">
    <location>
        <begin position="442"/>
        <end position="479"/>
    </location>
</feature>
<comment type="caution">
    <text evidence="3">The sequence shown here is derived from an EMBL/GenBank/DDBJ whole genome shotgun (WGS) entry which is preliminary data.</text>
</comment>
<dbReference type="CDD" id="cd17039">
    <property type="entry name" value="Ubl_ubiquitin_like"/>
    <property type="match status" value="4"/>
</dbReference>
<dbReference type="InterPro" id="IPR039540">
    <property type="entry name" value="UBL3-like_ubiquitin_dom"/>
</dbReference>
<dbReference type="SUPFAM" id="SSF54236">
    <property type="entry name" value="Ubiquitin-like"/>
    <property type="match status" value="5"/>
</dbReference>
<feature type="domain" description="Ubiquitin-like" evidence="2">
    <location>
        <begin position="109"/>
        <end position="181"/>
    </location>
</feature>
<dbReference type="GO" id="GO:0031593">
    <property type="term" value="F:polyubiquitin modification-dependent protein binding"/>
    <property type="evidence" value="ECO:0007669"/>
    <property type="project" value="TreeGrafter"/>
</dbReference>
<dbReference type="SMART" id="SM00213">
    <property type="entry name" value="UBQ"/>
    <property type="match status" value="5"/>
</dbReference>
<dbReference type="EMBL" id="PDLN01000023">
    <property type="protein sequence ID" value="RDW57213.1"/>
    <property type="molecule type" value="Genomic_DNA"/>
</dbReference>